<proteinExistence type="predicted"/>
<accession>A0ACB9V860</accession>
<organism evidence="1 2">
    <name type="scientific">Ovis ammon polii x Ovis aries</name>
    <dbReference type="NCBI Taxonomy" id="2918886"/>
    <lineage>
        <taxon>Eukaryota</taxon>
        <taxon>Metazoa</taxon>
        <taxon>Chordata</taxon>
        <taxon>Craniata</taxon>
        <taxon>Vertebrata</taxon>
        <taxon>Euteleostomi</taxon>
        <taxon>Mammalia</taxon>
        <taxon>Eutheria</taxon>
        <taxon>Laurasiatheria</taxon>
        <taxon>Artiodactyla</taxon>
        <taxon>Ruminantia</taxon>
        <taxon>Pecora</taxon>
        <taxon>Bovidae</taxon>
        <taxon>Caprinae</taxon>
        <taxon>Ovis</taxon>
    </lineage>
</organism>
<evidence type="ECO:0000313" key="1">
    <source>
        <dbReference type="EMBL" id="KAI4586067.1"/>
    </source>
</evidence>
<comment type="caution">
    <text evidence="1">The sequence shown here is derived from an EMBL/GenBank/DDBJ whole genome shotgun (WGS) entry which is preliminary data.</text>
</comment>
<keyword evidence="2" id="KW-1185">Reference proteome</keyword>
<protein>
    <submittedName>
        <fullName evidence="1">Uncharacterized protein</fullName>
    </submittedName>
</protein>
<name>A0ACB9V860_9CETA</name>
<reference evidence="1" key="1">
    <citation type="submission" date="2022-03" db="EMBL/GenBank/DDBJ databases">
        <title>Genomic analyses of argali, domestic sheep and their hybrids provide insights into chromosomal evolution, heterosis and genetic basis of agronomic traits.</title>
        <authorList>
            <person name="Li M."/>
        </authorList>
    </citation>
    <scope>NUCLEOTIDE SEQUENCE</scope>
    <source>
        <strain evidence="1">F1 hybrid</strain>
    </source>
</reference>
<sequence>MKRVRQELCRCTVERENPGSDSKSFTSEWSHQNVQRRPSGKFSTCSQLRKKGKSGSSHVGQTWSPGEKPLVVGSSICLRSVLVRILAMGTLAPAWLQSRAHGPGQIDESVVLAGPCQGWDSNQPSPRTAYQSCSLETQKQLVPLDSHLGAEKWSTSQESCSRLSVDDPGEWRQMAGGQKTLTSV</sequence>
<dbReference type="EMBL" id="CM043028">
    <property type="protein sequence ID" value="KAI4586067.1"/>
    <property type="molecule type" value="Genomic_DNA"/>
</dbReference>
<dbReference type="Proteomes" id="UP001057279">
    <property type="component" value="Linkage Group LG03"/>
</dbReference>
<evidence type="ECO:0000313" key="2">
    <source>
        <dbReference type="Proteomes" id="UP001057279"/>
    </source>
</evidence>
<gene>
    <name evidence="1" type="ORF">MJG53_003854</name>
</gene>